<protein>
    <submittedName>
        <fullName evidence="1">Uncharacterized protein</fullName>
    </submittedName>
</protein>
<name>A0ACC2WEP6_9TREE</name>
<keyword evidence="2" id="KW-1185">Reference proteome</keyword>
<comment type="caution">
    <text evidence="1">The sequence shown here is derived from an EMBL/GenBank/DDBJ whole genome shotgun (WGS) entry which is preliminary data.</text>
</comment>
<accession>A0ACC2WEP6</accession>
<evidence type="ECO:0000313" key="2">
    <source>
        <dbReference type="Proteomes" id="UP001241377"/>
    </source>
</evidence>
<organism evidence="1 2">
    <name type="scientific">Naganishia cerealis</name>
    <dbReference type="NCBI Taxonomy" id="610337"/>
    <lineage>
        <taxon>Eukaryota</taxon>
        <taxon>Fungi</taxon>
        <taxon>Dikarya</taxon>
        <taxon>Basidiomycota</taxon>
        <taxon>Agaricomycotina</taxon>
        <taxon>Tremellomycetes</taxon>
        <taxon>Filobasidiales</taxon>
        <taxon>Filobasidiaceae</taxon>
        <taxon>Naganishia</taxon>
    </lineage>
</organism>
<dbReference type="EMBL" id="JASBWR010000013">
    <property type="protein sequence ID" value="KAJ9110230.1"/>
    <property type="molecule type" value="Genomic_DNA"/>
</dbReference>
<evidence type="ECO:0000313" key="1">
    <source>
        <dbReference type="EMBL" id="KAJ9110230.1"/>
    </source>
</evidence>
<reference evidence="1" key="1">
    <citation type="submission" date="2023-04" db="EMBL/GenBank/DDBJ databases">
        <title>Draft Genome sequencing of Naganishia species isolated from polar environments using Oxford Nanopore Technology.</title>
        <authorList>
            <person name="Leo P."/>
            <person name="Venkateswaran K."/>
        </authorList>
    </citation>
    <scope>NUCLEOTIDE SEQUENCE</scope>
    <source>
        <strain evidence="1">MNA-CCFEE 5261</strain>
    </source>
</reference>
<sequence>MVASIKSAGKLSESSIRSQDDLEKVVEQEQPKKKWRWRVDTSDAPKEIFNRTLYLSILVFGVLGSARGYDEGNISGTLAQVSFKKTFGLSDPHKSKDEVANLKSNIAAMVQLGSIGGSLLAMYTVDRLGRIRALQQVCIIWIIAAIIQITSKNVGQLYAGRLIEGFAIGQTTTIGPLYTAEVAPPQIRGMCGCIFAGAVYFGIMMGYFANYGTALHMLNTSQVQWIAPTSIKIVLAGLIFIGSFLLCVESPRWLVKVGKVELAAQNLSKIRHLPPDHPYIVGEVADINELIAIEQEAISGSGVFDKIREILTVKSVRYRFFAVATMSQLLGQWSGANAVTIYSPELMGFAGYKGVERLKMTAVLGVVKFISAYASAFFIIDFLGRRKALYTGITLQMISILFFAIFVTVVPNATEDVPLPLTASEDRAAKAALASLYLSGVGWTMGFNSIQYLLGSEIFPLRIRSFAQSAIMVLHFANQYGNSKALPKMLLSMHKFGAFYFFVGIMAISLFWAWFFVPEVAGRSLESMEDIFSLPWYMIGRKGAELCPDHSEVSKIHVNSSGHGNAYDGKLDYDEKTSVHHDEGNSLMVKDSNEKDLEKEVKK</sequence>
<gene>
    <name evidence="1" type="ORF">QFC19_001633</name>
</gene>
<proteinExistence type="predicted"/>
<dbReference type="Proteomes" id="UP001241377">
    <property type="component" value="Unassembled WGS sequence"/>
</dbReference>